<reference evidence="1 2" key="1">
    <citation type="submission" date="2024-03" db="EMBL/GenBank/DDBJ databases">
        <title>Draft genome sequence of Klenkia terrae.</title>
        <authorList>
            <person name="Duangmal K."/>
            <person name="Chantavorakit T."/>
        </authorList>
    </citation>
    <scope>NUCLEOTIDE SEQUENCE [LARGE SCALE GENOMIC DNA]</scope>
    <source>
        <strain evidence="1 2">JCM 17786</strain>
    </source>
</reference>
<accession>A0ABU8ECZ0</accession>
<comment type="caution">
    <text evidence="1">The sequence shown here is derived from an EMBL/GenBank/DDBJ whole genome shotgun (WGS) entry which is preliminary data.</text>
</comment>
<gene>
    <name evidence="1" type="ORF">UXQ13_23255</name>
</gene>
<keyword evidence="2" id="KW-1185">Reference proteome</keyword>
<organism evidence="1 2">
    <name type="scientific">Klenkia terrae</name>
    <dbReference type="NCBI Taxonomy" id="1052259"/>
    <lineage>
        <taxon>Bacteria</taxon>
        <taxon>Bacillati</taxon>
        <taxon>Actinomycetota</taxon>
        <taxon>Actinomycetes</taxon>
        <taxon>Geodermatophilales</taxon>
        <taxon>Geodermatophilaceae</taxon>
        <taxon>Klenkia</taxon>
    </lineage>
</organism>
<evidence type="ECO:0000313" key="1">
    <source>
        <dbReference type="EMBL" id="MEI4281410.1"/>
    </source>
</evidence>
<sequence>MATATFVQRESMDDREITYRYGPSPDAMDQQLTIDLVTGETTGTTDRAPWVGGWLRHRQATTGRWPDRASIAT</sequence>
<protein>
    <submittedName>
        <fullName evidence="1">Uncharacterized protein</fullName>
    </submittedName>
</protein>
<proteinExistence type="predicted"/>
<dbReference type="EMBL" id="JBAPLV010000052">
    <property type="protein sequence ID" value="MEI4281410.1"/>
    <property type="molecule type" value="Genomic_DNA"/>
</dbReference>
<name>A0ABU8ECZ0_9ACTN</name>
<dbReference type="RefSeq" id="WP_225233137.1">
    <property type="nucleotide sequence ID" value="NZ_JBAPLV010000052.1"/>
</dbReference>
<dbReference type="Proteomes" id="UP001373496">
    <property type="component" value="Unassembled WGS sequence"/>
</dbReference>
<evidence type="ECO:0000313" key="2">
    <source>
        <dbReference type="Proteomes" id="UP001373496"/>
    </source>
</evidence>